<dbReference type="AlphaFoldDB" id="V5G0K2"/>
<dbReference type="PANTHER" id="PTHR43142">
    <property type="entry name" value="CARBOXYLIC ESTER HYDROLASE"/>
    <property type="match status" value="1"/>
</dbReference>
<dbReference type="GO" id="GO:0052689">
    <property type="term" value="F:carboxylic ester hydrolase activity"/>
    <property type="evidence" value="ECO:0007669"/>
    <property type="project" value="UniProtKB-KW"/>
</dbReference>
<evidence type="ECO:0000256" key="1">
    <source>
        <dbReference type="ARBA" id="ARBA00005964"/>
    </source>
</evidence>
<dbReference type="InterPro" id="IPR002018">
    <property type="entry name" value="CarbesteraseB"/>
</dbReference>
<dbReference type="Pfam" id="PF00135">
    <property type="entry name" value="COesterase"/>
    <property type="match status" value="1"/>
</dbReference>
<comment type="similarity">
    <text evidence="1">Belongs to the type-B carboxylesterase/lipase family.</text>
</comment>
<evidence type="ECO:0000256" key="2">
    <source>
        <dbReference type="ARBA" id="ARBA00022487"/>
    </source>
</evidence>
<evidence type="ECO:0000256" key="4">
    <source>
        <dbReference type="ARBA" id="ARBA00023180"/>
    </source>
</evidence>
<dbReference type="SUPFAM" id="SSF53474">
    <property type="entry name" value="alpha/beta-Hydrolases"/>
    <property type="match status" value="1"/>
</dbReference>
<dbReference type="ESTHER" id="anogl-v5g0k2">
    <property type="family name" value="Carb_B_Arthropoda"/>
</dbReference>
<evidence type="ECO:0000313" key="6">
    <source>
        <dbReference type="EMBL" id="JAB63525.1"/>
    </source>
</evidence>
<proteinExistence type="inferred from homology"/>
<dbReference type="InterPro" id="IPR029058">
    <property type="entry name" value="AB_hydrolase_fold"/>
</dbReference>
<gene>
    <name evidence="6" type="primary">EST1</name>
</gene>
<feature type="domain" description="Carboxylesterase type B" evidence="5">
    <location>
        <begin position="3"/>
        <end position="518"/>
    </location>
</feature>
<dbReference type="EMBL" id="GALX01004941">
    <property type="protein sequence ID" value="JAB63525.1"/>
    <property type="molecule type" value="Transcribed_RNA"/>
</dbReference>
<sequence>MAEPIVSTKQGQLKGFIGTDIDGGPIISFLGVPFAKPPLGELRFKDPLPAEPWDGIKDATKDGDNCYGHDLLFRSFGGSEDCLNLNVFTKSLADSKTELKPVMVFIHGGGFLLGSNKPDMYGPEFLLTQDVVLVLPNYRLGALGFLSSDDDTLGLPGNAGLKDQLLALQWVQENIRNFNGDPNNVTIFGESAGGSSVHYHVLSSRSKGLFHRAILQSGTTFNDFAEGKPDMVALAKELGHDVSSDKEALDILRETPVELLCEAQGKVQAARKPASKLCFAPIIEKPSNTAFITENPIDIIKSGNYNQVPLMFGYTTREGMFLAALPLLAASKGLPFKKNPPNLEDAIPWRIGLESGSDISKQVCEKLKKTYFQGPDLVDNTYVMTTDSMFVAAIIGSVKNHVETSRCPVYVYRMSLDAGLNIMKIYTKLTNPGASHVDDLGYLFKNDIIPPFQPGSIEDISVRRFVKLWTNFAKYGNPTPDEKELGITWKPAEKGQLHFIDIGNELINEVDPEPERMQLWKEIFQLNPNTANFLLEQLRVYI</sequence>
<keyword evidence="4" id="KW-0325">Glycoprotein</keyword>
<evidence type="ECO:0000256" key="3">
    <source>
        <dbReference type="ARBA" id="ARBA00022801"/>
    </source>
</evidence>
<keyword evidence="2" id="KW-0719">Serine esterase</keyword>
<accession>V5G0K2</accession>
<evidence type="ECO:0000259" key="5">
    <source>
        <dbReference type="Pfam" id="PF00135"/>
    </source>
</evidence>
<keyword evidence="3" id="KW-0378">Hydrolase</keyword>
<name>V5G0K2_ANOGL</name>
<dbReference type="Gene3D" id="3.40.50.1820">
    <property type="entry name" value="alpha/beta hydrolase"/>
    <property type="match status" value="1"/>
</dbReference>
<dbReference type="PANTHER" id="PTHR43142:SF1">
    <property type="entry name" value="CARBOXYLIC ESTER HYDROLASE"/>
    <property type="match status" value="1"/>
</dbReference>
<reference evidence="6" key="1">
    <citation type="submission" date="2013-07" db="EMBL/GenBank/DDBJ databases">
        <title>Midgut Transcriptome Profiling of Anoplphora glabripennis, a Lignocellulose Degrading, Wood-Boring Cerambycid.</title>
        <authorList>
            <person name="Scully E.D."/>
            <person name="Hoover K."/>
            <person name="Carlson J.E."/>
            <person name="Tien M."/>
            <person name="Geib S.M."/>
        </authorList>
    </citation>
    <scope>NUCLEOTIDE SEQUENCE</scope>
</reference>
<organism evidence="6">
    <name type="scientific">Anoplophora glabripennis</name>
    <name type="common">Asian longhorn beetle</name>
    <name type="synonym">Anoplophora nobilis</name>
    <dbReference type="NCBI Taxonomy" id="217634"/>
    <lineage>
        <taxon>Eukaryota</taxon>
        <taxon>Metazoa</taxon>
        <taxon>Ecdysozoa</taxon>
        <taxon>Arthropoda</taxon>
        <taxon>Hexapoda</taxon>
        <taxon>Insecta</taxon>
        <taxon>Pterygota</taxon>
        <taxon>Neoptera</taxon>
        <taxon>Endopterygota</taxon>
        <taxon>Coleoptera</taxon>
        <taxon>Polyphaga</taxon>
        <taxon>Cucujiformia</taxon>
        <taxon>Chrysomeloidea</taxon>
        <taxon>Cerambycidae</taxon>
        <taxon>Lamiinae</taxon>
        <taxon>Lamiini</taxon>
        <taxon>Anoplophora</taxon>
    </lineage>
</organism>
<protein>
    <submittedName>
        <fullName evidence="6">Esterase B1</fullName>
    </submittedName>
</protein>